<dbReference type="RefSeq" id="WP_301814466.1">
    <property type="nucleotide sequence ID" value="NZ_JAUJZH010000027.1"/>
</dbReference>
<gene>
    <name evidence="1" type="ORF">Q2T77_29445</name>
</gene>
<evidence type="ECO:0000313" key="1">
    <source>
        <dbReference type="EMBL" id="MDO1536418.1"/>
    </source>
</evidence>
<protein>
    <recommendedName>
        <fullName evidence="3">HEPN AbiU2-like domain-containing protein</fullName>
    </recommendedName>
</protein>
<organism evidence="1 2">
    <name type="scientific">Variovorax ginsengisoli</name>
    <dbReference type="NCBI Taxonomy" id="363844"/>
    <lineage>
        <taxon>Bacteria</taxon>
        <taxon>Pseudomonadati</taxon>
        <taxon>Pseudomonadota</taxon>
        <taxon>Betaproteobacteria</taxon>
        <taxon>Burkholderiales</taxon>
        <taxon>Comamonadaceae</taxon>
        <taxon>Variovorax</taxon>
    </lineage>
</organism>
<dbReference type="Proteomes" id="UP001169027">
    <property type="component" value="Unassembled WGS sequence"/>
</dbReference>
<sequence length="208" mass="23155">MDDDIREALKGLNQDVGRALKARDPWPFNQDRACRLSRLIRAEWDAHRLTALQTFTVASIKLTDQYGARAMSTDFDVKLALLRINGARNAIAPLTASNLQAFFNLSLTIAESAAKLLGYGLVIDAFEYKGALDAIKETLKAGDNKFATLDESLFLAEAAMQRMLLMSLLAELWTVETRFNGPPSFANFDPVTAAELKERVVVRLRTYP</sequence>
<reference evidence="1" key="1">
    <citation type="submission" date="2023-06" db="EMBL/GenBank/DDBJ databases">
        <authorList>
            <person name="Jiang Y."/>
            <person name="Liu Q."/>
        </authorList>
    </citation>
    <scope>NUCLEOTIDE SEQUENCE</scope>
    <source>
        <strain evidence="1">CGMCC 1.12090</strain>
    </source>
</reference>
<dbReference type="EMBL" id="JAUKVY010000027">
    <property type="protein sequence ID" value="MDO1536418.1"/>
    <property type="molecule type" value="Genomic_DNA"/>
</dbReference>
<name>A0ABT8SDC0_9BURK</name>
<keyword evidence="2" id="KW-1185">Reference proteome</keyword>
<comment type="caution">
    <text evidence="1">The sequence shown here is derived from an EMBL/GenBank/DDBJ whole genome shotgun (WGS) entry which is preliminary data.</text>
</comment>
<accession>A0ABT8SDC0</accession>
<proteinExistence type="predicted"/>
<evidence type="ECO:0008006" key="3">
    <source>
        <dbReference type="Google" id="ProtNLM"/>
    </source>
</evidence>
<evidence type="ECO:0000313" key="2">
    <source>
        <dbReference type="Proteomes" id="UP001169027"/>
    </source>
</evidence>